<sequence length="210" mass="24381">MIISTKKLLIIERAVELFAKSGFESTSVQEITEACGISKGSFYLYFKSKESLLFSIFEVFIDRVSKKVASVFEMDSSPKDKLELFLCIQFEEIDQYSDFILMLLREQTKPEDTELFVLMQQMDKQLNDTLKELLVGVYGITIKRHIPDMTIMVKGLIKGYIELIIMYNRNLDFKKLANFLLYRIDSLVSGLTTPFLEEDFILKIDDKKTT</sequence>
<dbReference type="PROSITE" id="PS01081">
    <property type="entry name" value="HTH_TETR_1"/>
    <property type="match status" value="1"/>
</dbReference>
<dbReference type="InterPro" id="IPR009057">
    <property type="entry name" value="Homeodomain-like_sf"/>
</dbReference>
<name>A0A5J6SNF2_9BACI</name>
<dbReference type="AlphaFoldDB" id="A0A5J6SNF2"/>
<proteinExistence type="predicted"/>
<reference evidence="5 6" key="1">
    <citation type="submission" date="2018-07" db="EMBL/GenBank/DDBJ databases">
        <title>Complete genome sequence of Psychrobacillus sp. PB01, isolated from iceberg, and comparative genome analysis of Psychrobacillus strains.</title>
        <authorList>
            <person name="Lee P.C."/>
        </authorList>
    </citation>
    <scope>NUCLEOTIDE SEQUENCE [LARGE SCALE GENOMIC DNA]</scope>
    <source>
        <strain evidence="5 6">PB01</strain>
    </source>
</reference>
<dbReference type="GO" id="GO:0003677">
    <property type="term" value="F:DNA binding"/>
    <property type="evidence" value="ECO:0007669"/>
    <property type="project" value="UniProtKB-UniRule"/>
</dbReference>
<dbReference type="PROSITE" id="PS50977">
    <property type="entry name" value="HTH_TETR_2"/>
    <property type="match status" value="1"/>
</dbReference>
<dbReference type="InterPro" id="IPR001647">
    <property type="entry name" value="HTH_TetR"/>
</dbReference>
<feature type="domain" description="HTH tetR-type" evidence="4">
    <location>
        <begin position="4"/>
        <end position="64"/>
    </location>
</feature>
<feature type="DNA-binding region" description="H-T-H motif" evidence="3">
    <location>
        <begin position="27"/>
        <end position="46"/>
    </location>
</feature>
<organism evidence="5 6">
    <name type="scientific">Psychrobacillus glaciei</name>
    <dbReference type="NCBI Taxonomy" id="2283160"/>
    <lineage>
        <taxon>Bacteria</taxon>
        <taxon>Bacillati</taxon>
        <taxon>Bacillota</taxon>
        <taxon>Bacilli</taxon>
        <taxon>Bacillales</taxon>
        <taxon>Bacillaceae</taxon>
        <taxon>Psychrobacillus</taxon>
    </lineage>
</organism>
<protein>
    <submittedName>
        <fullName evidence="5">TetR/AcrR family transcriptional regulator</fullName>
    </submittedName>
</protein>
<evidence type="ECO:0000256" key="2">
    <source>
        <dbReference type="ARBA" id="ARBA00023125"/>
    </source>
</evidence>
<dbReference type="EMBL" id="CP031223">
    <property type="protein sequence ID" value="QFF98324.1"/>
    <property type="molecule type" value="Genomic_DNA"/>
</dbReference>
<dbReference type="InterPro" id="IPR050624">
    <property type="entry name" value="HTH-type_Tx_Regulator"/>
</dbReference>
<keyword evidence="1" id="KW-0678">Repressor</keyword>
<dbReference type="InterPro" id="IPR023772">
    <property type="entry name" value="DNA-bd_HTH_TetR-type_CS"/>
</dbReference>
<gene>
    <name evidence="5" type="ORF">PB01_05520</name>
</gene>
<dbReference type="Gene3D" id="1.10.10.60">
    <property type="entry name" value="Homeodomain-like"/>
    <property type="match status" value="1"/>
</dbReference>
<dbReference type="Gene3D" id="1.10.357.10">
    <property type="entry name" value="Tetracycline Repressor, domain 2"/>
    <property type="match status" value="1"/>
</dbReference>
<keyword evidence="6" id="KW-1185">Reference proteome</keyword>
<dbReference type="PRINTS" id="PR00455">
    <property type="entry name" value="HTHTETR"/>
</dbReference>
<dbReference type="SUPFAM" id="SSF46689">
    <property type="entry name" value="Homeodomain-like"/>
    <property type="match status" value="1"/>
</dbReference>
<evidence type="ECO:0000259" key="4">
    <source>
        <dbReference type="PROSITE" id="PS50977"/>
    </source>
</evidence>
<dbReference type="Pfam" id="PF00440">
    <property type="entry name" value="TetR_N"/>
    <property type="match status" value="1"/>
</dbReference>
<dbReference type="PANTHER" id="PTHR43479">
    <property type="entry name" value="ACREF/ENVCD OPERON REPRESSOR-RELATED"/>
    <property type="match status" value="1"/>
</dbReference>
<dbReference type="KEGG" id="psyo:PB01_05520"/>
<dbReference type="PANTHER" id="PTHR43479:SF22">
    <property type="entry name" value="TRANSCRIPTIONAL REGULATOR, TETR FAMILY"/>
    <property type="match status" value="1"/>
</dbReference>
<evidence type="ECO:0000313" key="6">
    <source>
        <dbReference type="Proteomes" id="UP000325517"/>
    </source>
</evidence>
<accession>A0A5J6SNF2</accession>
<evidence type="ECO:0000256" key="3">
    <source>
        <dbReference type="PROSITE-ProRule" id="PRU00335"/>
    </source>
</evidence>
<dbReference type="OrthoDB" id="9812993at2"/>
<evidence type="ECO:0000313" key="5">
    <source>
        <dbReference type="EMBL" id="QFF98324.1"/>
    </source>
</evidence>
<keyword evidence="2 3" id="KW-0238">DNA-binding</keyword>
<dbReference type="RefSeq" id="WP_151699270.1">
    <property type="nucleotide sequence ID" value="NZ_CP031223.1"/>
</dbReference>
<evidence type="ECO:0000256" key="1">
    <source>
        <dbReference type="ARBA" id="ARBA00022491"/>
    </source>
</evidence>
<dbReference type="Proteomes" id="UP000325517">
    <property type="component" value="Chromosome"/>
</dbReference>